<gene>
    <name evidence="1" type="ORF">EDM56_04375</name>
</gene>
<dbReference type="AlphaFoldDB" id="A0A3M8DWU6"/>
<proteinExistence type="predicted"/>
<evidence type="ECO:0000313" key="2">
    <source>
        <dbReference type="Proteomes" id="UP000271031"/>
    </source>
</evidence>
<evidence type="ECO:0000313" key="1">
    <source>
        <dbReference type="EMBL" id="RNB91995.1"/>
    </source>
</evidence>
<dbReference type="RefSeq" id="WP_122916657.1">
    <property type="nucleotide sequence ID" value="NZ_RHHQ01000004.1"/>
</dbReference>
<dbReference type="Proteomes" id="UP000271031">
    <property type="component" value="Unassembled WGS sequence"/>
</dbReference>
<keyword evidence="2" id="KW-1185">Reference proteome</keyword>
<sequence length="194" mass="21988">MIRMQGKYRLTFPVTPGEVHFKGYGNDIETTTAISLYAKNRLSAHRAKSISFDFWLPGDPEHVLVEVKGYQGPREWLAGLDRLVGTEVLLTIDELDLAWNVLIGACDGSFKGKQADYYGSIELPIFIKDEFVSWSNSTQVLVPGNVIVQQRKARPNTTGKVAKKTEQVEFSFVQPTIQELNKKRIFDKKPDIRK</sequence>
<reference evidence="1 2" key="1">
    <citation type="submission" date="2018-10" db="EMBL/GenBank/DDBJ databases">
        <title>Phylogenomics of Brevibacillus.</title>
        <authorList>
            <person name="Dunlap C."/>
        </authorList>
    </citation>
    <scope>NUCLEOTIDE SEQUENCE [LARGE SCALE GENOMIC DNA]</scope>
    <source>
        <strain evidence="1 2">JCM 15716</strain>
    </source>
</reference>
<protein>
    <submittedName>
        <fullName evidence="1">Uncharacterized protein</fullName>
    </submittedName>
</protein>
<accession>A0A3M8DWU6</accession>
<organism evidence="1 2">
    <name type="scientific">Brevibacillus fluminis</name>
    <dbReference type="NCBI Taxonomy" id="511487"/>
    <lineage>
        <taxon>Bacteria</taxon>
        <taxon>Bacillati</taxon>
        <taxon>Bacillota</taxon>
        <taxon>Bacilli</taxon>
        <taxon>Bacillales</taxon>
        <taxon>Paenibacillaceae</taxon>
        <taxon>Brevibacillus</taxon>
    </lineage>
</organism>
<comment type="caution">
    <text evidence="1">The sequence shown here is derived from an EMBL/GenBank/DDBJ whole genome shotgun (WGS) entry which is preliminary data.</text>
</comment>
<dbReference type="OrthoDB" id="2465693at2"/>
<name>A0A3M8DWU6_9BACL</name>
<dbReference type="EMBL" id="RHHQ01000004">
    <property type="protein sequence ID" value="RNB91995.1"/>
    <property type="molecule type" value="Genomic_DNA"/>
</dbReference>